<dbReference type="InterPro" id="IPR005624">
    <property type="entry name" value="PduO/GlcC-like"/>
</dbReference>
<gene>
    <name evidence="1" type="ORF">BSL82_04855</name>
</gene>
<dbReference type="Gene3D" id="3.30.450.150">
    <property type="entry name" value="Haem-degrading domain"/>
    <property type="match status" value="1"/>
</dbReference>
<dbReference type="AlphaFoldDB" id="A0A1L3ZSX2"/>
<reference evidence="2" key="1">
    <citation type="submission" date="2016-11" db="EMBL/GenBank/DDBJ databases">
        <title>Complete Genome Sequence of alachlor-degrading Sphingomonas sp. strain JJ-A5.</title>
        <authorList>
            <person name="Lee H."/>
            <person name="Ka J.-O."/>
        </authorList>
    </citation>
    <scope>NUCLEOTIDE SEQUENCE [LARGE SCALE GENOMIC DNA]</scope>
    <source>
        <strain evidence="2">JJ-A5</strain>
    </source>
</reference>
<protein>
    <recommendedName>
        <fullName evidence="3">Heme-binding protein</fullName>
    </recommendedName>
</protein>
<dbReference type="Proteomes" id="UP000182063">
    <property type="component" value="Chromosome"/>
</dbReference>
<dbReference type="STRING" id="1921510.BSL82_04855"/>
<evidence type="ECO:0000313" key="2">
    <source>
        <dbReference type="Proteomes" id="UP000182063"/>
    </source>
</evidence>
<name>A0A1L3ZSX2_9SPHN</name>
<dbReference type="RefSeq" id="WP_072596280.1">
    <property type="nucleotide sequence ID" value="NZ_CP018221.1"/>
</dbReference>
<evidence type="ECO:0000313" key="1">
    <source>
        <dbReference type="EMBL" id="API58724.1"/>
    </source>
</evidence>
<sequence>MKPYLTLAQADAIGLAARAEAEAHGFGVTIVVTDDAGNAIRLDRLDAASLVSLTVAEAKAKTAVNLRMPTSAIGTMAESMPNMIAIPGLMPFPGGLPLMHEGTLVGAIGVSGALGHEDEQVAQAGAGALRW</sequence>
<proteinExistence type="predicted"/>
<organism evidence="1 2">
    <name type="scientific">Tardibacter chloracetimidivorans</name>
    <dbReference type="NCBI Taxonomy" id="1921510"/>
    <lineage>
        <taxon>Bacteria</taxon>
        <taxon>Pseudomonadati</taxon>
        <taxon>Pseudomonadota</taxon>
        <taxon>Alphaproteobacteria</taxon>
        <taxon>Sphingomonadales</taxon>
        <taxon>Sphingomonadaceae</taxon>
        <taxon>Tardibacter</taxon>
    </lineage>
</organism>
<evidence type="ECO:0008006" key="3">
    <source>
        <dbReference type="Google" id="ProtNLM"/>
    </source>
</evidence>
<dbReference type="OrthoDB" id="9815788at2"/>
<dbReference type="EMBL" id="CP018221">
    <property type="protein sequence ID" value="API58724.1"/>
    <property type="molecule type" value="Genomic_DNA"/>
</dbReference>
<dbReference type="InterPro" id="IPR052517">
    <property type="entry name" value="GlcG_carb_metab_protein"/>
</dbReference>
<dbReference type="SUPFAM" id="SSF143744">
    <property type="entry name" value="GlcG-like"/>
    <property type="match status" value="1"/>
</dbReference>
<accession>A0A1L3ZSX2</accession>
<dbReference type="PANTHER" id="PTHR34309">
    <property type="entry name" value="SLR1406 PROTEIN"/>
    <property type="match status" value="1"/>
</dbReference>
<dbReference type="InterPro" id="IPR038084">
    <property type="entry name" value="PduO/GlcC-like_sf"/>
</dbReference>
<dbReference type="PANTHER" id="PTHR34309:SF1">
    <property type="entry name" value="PROTEIN GLCG"/>
    <property type="match status" value="1"/>
</dbReference>
<dbReference type="Pfam" id="PF03928">
    <property type="entry name" value="HbpS-like"/>
    <property type="match status" value="1"/>
</dbReference>
<dbReference type="KEGG" id="sphj:BSL82_04855"/>
<keyword evidence="2" id="KW-1185">Reference proteome</keyword>